<dbReference type="InterPro" id="IPR023187">
    <property type="entry name" value="Tscrpt_reg_MarR-type_CS"/>
</dbReference>
<dbReference type="AlphaFoldDB" id="A0A069RIA0"/>
<protein>
    <submittedName>
        <fullName evidence="5">MarR family transcriptional regulator</fullName>
    </submittedName>
</protein>
<dbReference type="SMART" id="SM00347">
    <property type="entry name" value="HTH_MARR"/>
    <property type="match status" value="1"/>
</dbReference>
<dbReference type="OrthoDB" id="2288024at2"/>
<dbReference type="RefSeq" id="WP_038261336.1">
    <property type="nucleotide sequence ID" value="NZ_FSRH01000001.1"/>
</dbReference>
<dbReference type="PROSITE" id="PS50995">
    <property type="entry name" value="HTH_MARR_2"/>
    <property type="match status" value="1"/>
</dbReference>
<keyword evidence="2" id="KW-0238">DNA-binding</keyword>
<dbReference type="SUPFAM" id="SSF46785">
    <property type="entry name" value="Winged helix' DNA-binding domain"/>
    <property type="match status" value="1"/>
</dbReference>
<dbReference type="GO" id="GO:0003677">
    <property type="term" value="F:DNA binding"/>
    <property type="evidence" value="ECO:0007669"/>
    <property type="project" value="UniProtKB-KW"/>
</dbReference>
<evidence type="ECO:0000313" key="5">
    <source>
        <dbReference type="EMBL" id="KDR96726.1"/>
    </source>
</evidence>
<dbReference type="PANTHER" id="PTHR42756">
    <property type="entry name" value="TRANSCRIPTIONAL REGULATOR, MARR"/>
    <property type="match status" value="1"/>
</dbReference>
<comment type="caution">
    <text evidence="5">The sequence shown here is derived from an EMBL/GenBank/DDBJ whole genome shotgun (WGS) entry which is preliminary data.</text>
</comment>
<evidence type="ECO:0000256" key="3">
    <source>
        <dbReference type="ARBA" id="ARBA00023163"/>
    </source>
</evidence>
<proteinExistence type="predicted"/>
<feature type="domain" description="HTH marR-type" evidence="4">
    <location>
        <begin position="6"/>
        <end position="138"/>
    </location>
</feature>
<dbReference type="InterPro" id="IPR036388">
    <property type="entry name" value="WH-like_DNA-bd_sf"/>
</dbReference>
<keyword evidence="6" id="KW-1185">Reference proteome</keyword>
<keyword evidence="3" id="KW-0804">Transcription</keyword>
<dbReference type="Gene3D" id="1.10.10.10">
    <property type="entry name" value="Winged helix-like DNA-binding domain superfamily/Winged helix DNA-binding domain"/>
    <property type="match status" value="1"/>
</dbReference>
<dbReference type="eggNOG" id="COG1846">
    <property type="taxonomic scope" value="Bacteria"/>
</dbReference>
<dbReference type="PANTHER" id="PTHR42756:SF1">
    <property type="entry name" value="TRANSCRIPTIONAL REPRESSOR OF EMRAB OPERON"/>
    <property type="match status" value="1"/>
</dbReference>
<gene>
    <name evidence="5" type="primary">marR_3</name>
    <name evidence="5" type="ORF">CLIT_2c03320</name>
</gene>
<reference evidence="5 6" key="1">
    <citation type="submission" date="2014-03" db="EMBL/GenBank/DDBJ databases">
        <title>Genome sequence of Clostridium litorale W6, DSM 5388.</title>
        <authorList>
            <person name="Poehlein A."/>
            <person name="Jagirdar A."/>
            <person name="Khonsari B."/>
            <person name="Chibani C.M."/>
            <person name="Gutierrez Gutierrez D.A."/>
            <person name="Davydova E."/>
            <person name="Alghaithi H.S."/>
            <person name="Nair K.P."/>
            <person name="Dhamotharan K."/>
            <person name="Chandran L."/>
            <person name="G W."/>
            <person name="Daniel R."/>
        </authorList>
    </citation>
    <scope>NUCLEOTIDE SEQUENCE [LARGE SCALE GENOMIC DNA]</scope>
    <source>
        <strain evidence="5 6">W6</strain>
    </source>
</reference>
<dbReference type="PRINTS" id="PR00598">
    <property type="entry name" value="HTHMARR"/>
</dbReference>
<dbReference type="EMBL" id="JJMM01000002">
    <property type="protein sequence ID" value="KDR96726.1"/>
    <property type="molecule type" value="Genomic_DNA"/>
</dbReference>
<dbReference type="Pfam" id="PF12802">
    <property type="entry name" value="MarR_2"/>
    <property type="match status" value="1"/>
</dbReference>
<dbReference type="STRING" id="1121324.CLIT_2c03320"/>
<evidence type="ECO:0000313" key="6">
    <source>
        <dbReference type="Proteomes" id="UP000027946"/>
    </source>
</evidence>
<dbReference type="PROSITE" id="PS01117">
    <property type="entry name" value="HTH_MARR_1"/>
    <property type="match status" value="1"/>
</dbReference>
<sequence length="142" mass="16255">MLFDLDSCIAFITNNASKKISDCFNERLIKQGLTRVQWIALYFLEKHGDMSQKDLAQKMDIKGSSTARLVDRMERDGYVKRIPDKNDRRAVKLMITDSGKDMLQKLTPIGEQLSQDISKGLSTEEIAVFKKVIQKMIENVEP</sequence>
<dbReference type="Proteomes" id="UP000027946">
    <property type="component" value="Unassembled WGS sequence"/>
</dbReference>
<evidence type="ECO:0000256" key="1">
    <source>
        <dbReference type="ARBA" id="ARBA00023015"/>
    </source>
</evidence>
<dbReference type="InterPro" id="IPR000835">
    <property type="entry name" value="HTH_MarR-typ"/>
</dbReference>
<keyword evidence="1" id="KW-0805">Transcription regulation</keyword>
<organism evidence="5 6">
    <name type="scientific">Peptoclostridium litorale DSM 5388</name>
    <dbReference type="NCBI Taxonomy" id="1121324"/>
    <lineage>
        <taxon>Bacteria</taxon>
        <taxon>Bacillati</taxon>
        <taxon>Bacillota</taxon>
        <taxon>Clostridia</taxon>
        <taxon>Peptostreptococcales</taxon>
        <taxon>Peptoclostridiaceae</taxon>
        <taxon>Peptoclostridium</taxon>
    </lineage>
</organism>
<dbReference type="GO" id="GO:0003700">
    <property type="term" value="F:DNA-binding transcription factor activity"/>
    <property type="evidence" value="ECO:0007669"/>
    <property type="project" value="InterPro"/>
</dbReference>
<evidence type="ECO:0000256" key="2">
    <source>
        <dbReference type="ARBA" id="ARBA00023125"/>
    </source>
</evidence>
<accession>A0A069RIA0</accession>
<dbReference type="InterPro" id="IPR036390">
    <property type="entry name" value="WH_DNA-bd_sf"/>
</dbReference>
<evidence type="ECO:0000259" key="4">
    <source>
        <dbReference type="PROSITE" id="PS50995"/>
    </source>
</evidence>
<name>A0A069RIA0_PEPLI</name>